<dbReference type="PANTHER" id="PTHR13024:SF0">
    <property type="entry name" value="MICROSOMAL TRIACYLGLYCEROL TRANSFER PROTEIN"/>
    <property type="match status" value="1"/>
</dbReference>
<dbReference type="GO" id="GO:0042157">
    <property type="term" value="P:lipoprotein metabolic process"/>
    <property type="evidence" value="ECO:0007669"/>
    <property type="project" value="TreeGrafter"/>
</dbReference>
<dbReference type="GO" id="GO:0005794">
    <property type="term" value="C:Golgi apparatus"/>
    <property type="evidence" value="ECO:0007669"/>
    <property type="project" value="TreeGrafter"/>
</dbReference>
<dbReference type="PANTHER" id="PTHR13024">
    <property type="entry name" value="MICROSOMAL TRIGLYCERIDE TRANSFER PROTEIN, LARGE SUBUNIT"/>
    <property type="match status" value="1"/>
</dbReference>
<dbReference type="Proteomes" id="UP001209878">
    <property type="component" value="Unassembled WGS sequence"/>
</dbReference>
<comment type="subcellular location">
    <subcellularLocation>
        <location evidence="1">Endoplasmic reticulum</location>
    </subcellularLocation>
</comment>
<dbReference type="PROSITE" id="PS51211">
    <property type="entry name" value="VITELLOGENIN"/>
    <property type="match status" value="1"/>
</dbReference>
<evidence type="ECO:0000256" key="4">
    <source>
        <dbReference type="ARBA" id="ARBA00022824"/>
    </source>
</evidence>
<protein>
    <recommendedName>
        <fullName evidence="6">Vitellogenin domain-containing protein</fullName>
    </recommendedName>
</protein>
<name>A0AAD9UHF6_RIDPI</name>
<evidence type="ECO:0000256" key="3">
    <source>
        <dbReference type="ARBA" id="ARBA00022729"/>
    </source>
</evidence>
<dbReference type="EMBL" id="JAODUO010000101">
    <property type="protein sequence ID" value="KAK2189609.1"/>
    <property type="molecule type" value="Genomic_DNA"/>
</dbReference>
<dbReference type="GO" id="GO:0005548">
    <property type="term" value="F:phospholipid transporter activity"/>
    <property type="evidence" value="ECO:0007669"/>
    <property type="project" value="InterPro"/>
</dbReference>
<dbReference type="InterPro" id="IPR015819">
    <property type="entry name" value="Lipid_transp_b-sht_shell"/>
</dbReference>
<dbReference type="GO" id="GO:0008289">
    <property type="term" value="F:lipid binding"/>
    <property type="evidence" value="ECO:0007669"/>
    <property type="project" value="InterPro"/>
</dbReference>
<proteinExistence type="predicted"/>
<dbReference type="Gene3D" id="2.30.230.10">
    <property type="entry name" value="Lipovitellin, beta-sheet shell regions, chain A"/>
    <property type="match status" value="1"/>
</dbReference>
<keyword evidence="4" id="KW-0256">Endoplasmic reticulum</keyword>
<organism evidence="7 8">
    <name type="scientific">Ridgeia piscesae</name>
    <name type="common">Tubeworm</name>
    <dbReference type="NCBI Taxonomy" id="27915"/>
    <lineage>
        <taxon>Eukaryota</taxon>
        <taxon>Metazoa</taxon>
        <taxon>Spiralia</taxon>
        <taxon>Lophotrochozoa</taxon>
        <taxon>Annelida</taxon>
        <taxon>Polychaeta</taxon>
        <taxon>Sedentaria</taxon>
        <taxon>Canalipalpata</taxon>
        <taxon>Sabellida</taxon>
        <taxon>Siboglinidae</taxon>
        <taxon>Ridgeia</taxon>
    </lineage>
</organism>
<dbReference type="GO" id="GO:0005783">
    <property type="term" value="C:endoplasmic reticulum"/>
    <property type="evidence" value="ECO:0007669"/>
    <property type="project" value="UniProtKB-SubCell"/>
</dbReference>
<evidence type="ECO:0000313" key="7">
    <source>
        <dbReference type="EMBL" id="KAK2189609.1"/>
    </source>
</evidence>
<evidence type="ECO:0000256" key="2">
    <source>
        <dbReference type="ARBA" id="ARBA00022448"/>
    </source>
</evidence>
<keyword evidence="8" id="KW-1185">Reference proteome</keyword>
<dbReference type="SUPFAM" id="SSF56968">
    <property type="entry name" value="Lipovitellin-phosvitin complex, beta-sheet shell regions"/>
    <property type="match status" value="1"/>
</dbReference>
<gene>
    <name evidence="7" type="ORF">NP493_101g05020</name>
</gene>
<dbReference type="Pfam" id="PF19444">
    <property type="entry name" value="MTP_lip_bd"/>
    <property type="match status" value="1"/>
</dbReference>
<keyword evidence="3" id="KW-0732">Signal</keyword>
<dbReference type="InterPro" id="IPR011030">
    <property type="entry name" value="Lipovitellin_superhlx_dom"/>
</dbReference>
<feature type="domain" description="Vitellogenin" evidence="6">
    <location>
        <begin position="41"/>
        <end position="677"/>
    </location>
</feature>
<dbReference type="InterPro" id="IPR015816">
    <property type="entry name" value="Vitellinogen_b-sht_N"/>
</dbReference>
<evidence type="ECO:0000256" key="1">
    <source>
        <dbReference type="ARBA" id="ARBA00004240"/>
    </source>
</evidence>
<dbReference type="InterPro" id="IPR045811">
    <property type="entry name" value="MTP_lip-bd"/>
</dbReference>
<reference evidence="7" key="1">
    <citation type="journal article" date="2023" name="Mol. Biol. Evol.">
        <title>Third-Generation Sequencing Reveals the Adaptive Role of the Epigenome in Three Deep-Sea Polychaetes.</title>
        <authorList>
            <person name="Perez M."/>
            <person name="Aroh O."/>
            <person name="Sun Y."/>
            <person name="Lan Y."/>
            <person name="Juniper S.K."/>
            <person name="Young C.R."/>
            <person name="Angers B."/>
            <person name="Qian P.Y."/>
        </authorList>
    </citation>
    <scope>NUCLEOTIDE SEQUENCE</scope>
    <source>
        <strain evidence="7">R07B-5</strain>
    </source>
</reference>
<dbReference type="SUPFAM" id="SSF48431">
    <property type="entry name" value="Lipovitellin-phosvitin complex, superhelical domain"/>
    <property type="match status" value="1"/>
</dbReference>
<dbReference type="InterPro" id="IPR001747">
    <property type="entry name" value="Vitellogenin_N"/>
</dbReference>
<evidence type="ECO:0000256" key="5">
    <source>
        <dbReference type="PROSITE-ProRule" id="PRU00557"/>
    </source>
</evidence>
<evidence type="ECO:0000313" key="8">
    <source>
        <dbReference type="Proteomes" id="UP001209878"/>
    </source>
</evidence>
<dbReference type="SMART" id="SM00638">
    <property type="entry name" value="LPD_N"/>
    <property type="match status" value="1"/>
</dbReference>
<comment type="caution">
    <text evidence="7">The sequence shown here is derived from an EMBL/GenBank/DDBJ whole genome shotgun (WGS) entry which is preliminary data.</text>
</comment>
<evidence type="ECO:0000259" key="6">
    <source>
        <dbReference type="PROSITE" id="PS51211"/>
    </source>
</evidence>
<dbReference type="AlphaFoldDB" id="A0AAD9UHF6"/>
<dbReference type="GO" id="GO:0016323">
    <property type="term" value="C:basolateral plasma membrane"/>
    <property type="evidence" value="ECO:0007669"/>
    <property type="project" value="TreeGrafter"/>
</dbReference>
<keyword evidence="2" id="KW-0813">Transport</keyword>
<accession>A0AAD9UHF6</accession>
<comment type="caution">
    <text evidence="5">Lacks conserved residue(s) required for the propagation of feature annotation.</text>
</comment>
<dbReference type="InterPro" id="IPR039988">
    <property type="entry name" value="MTTP"/>
</dbReference>
<dbReference type="Pfam" id="PF01347">
    <property type="entry name" value="Vitellogenin_N"/>
    <property type="match status" value="2"/>
</dbReference>
<sequence length="900" mass="99536">MVAHLNNEVIDNDVAHSHRRRRMDSMYHGCFPAVRAGLLEYALGTTYFYNYRTFTTVNEPHIPFQTNLTRHVGHTITSEIQMTPVWHSGRDILVKIVVVKAEIESFGQKVKQTMDYLTRRPIYFHWRNDIVLEIFAAVDDPTVAVNLKKGIAAIFQFQAKAGEFTETDISGTCTVKYATAKGMLEKTKNNCKAPDVSTRYNTVNQLLGVDPVPTRDASYVIEKNIILAAVVAEKFSHKIGLQNSMGTEIMLEELRGIRIWQEFELTTSSPSDIAIDGSSLEEALKEVGKADGVVYKPKGLQAIYEETQAKAVVLIEDFLAQNRDKLIAENVGTGLGALVFSDLVKAMRTATQAMILRVLKDDSNKEIVPILIDAITAAQTSAGQAALIDFLDFTDTDNILLPERYLLAAAFTTHPTKEVVQFLLTLYRRNVPNEMLQESIGEALGAAVNTFSQQTASSDSELLKDVEQAFLSSLKACNDTACRLPCLRALLNAGLPSTVPTLLEYIEISSDSDVSEAAIKALGRIYTRKDSRVKEVMQRVFHQVRRTYDSTVRTCALNTLLTYQLTRDDLGRILFEATDPLSSEFNMFVQASLFSKAKSDASLRQLLKEVLEDVKLSNYNVLAQKGHGLAFTSGLAETSSVAAMYYMYVETTKSGIMKRSGMNVDISNNEQTQPIYNFGIFAGGLEALLGEEVEPGKEDEEATAGMSLDLLGVSLRPITFFTGQAGLLAAVWKAPADLTSALQTNLLVQDYQDVLYLSNGLIAEVNTLGVLSLDLSGSLTVSLWNKNAESLIRNSGGLAIRGSLRIPNKPLSLRVEFNSQGENVIDFKTDVDFSDTVKMCLQMSRPEFVFYHNVTKYEGGRGFPKSFLRKESSSKLFNSVSFPLPPSNTEMCQSLLANKD</sequence>
<dbReference type="Gene3D" id="1.25.10.20">
    <property type="entry name" value="Vitellinogen, superhelical"/>
    <property type="match status" value="1"/>
</dbReference>